<keyword evidence="1" id="KW-0472">Membrane</keyword>
<dbReference type="Proteomes" id="UP000199455">
    <property type="component" value="Unassembled WGS sequence"/>
</dbReference>
<keyword evidence="1" id="KW-0812">Transmembrane</keyword>
<evidence type="ECO:0000313" key="2">
    <source>
        <dbReference type="EMBL" id="SDE46462.1"/>
    </source>
</evidence>
<keyword evidence="1" id="KW-1133">Transmembrane helix</keyword>
<organism evidence="2 3">
    <name type="scientific">Pedobacter soli</name>
    <dbReference type="NCBI Taxonomy" id="390242"/>
    <lineage>
        <taxon>Bacteria</taxon>
        <taxon>Pseudomonadati</taxon>
        <taxon>Bacteroidota</taxon>
        <taxon>Sphingobacteriia</taxon>
        <taxon>Sphingobacteriales</taxon>
        <taxon>Sphingobacteriaceae</taxon>
        <taxon>Pedobacter</taxon>
    </lineage>
</organism>
<gene>
    <name evidence="2" type="ORF">SAMN04488024_1233</name>
</gene>
<accession>A0A1G7D4D1</accession>
<sequence length="137" mass="15108">MLTHNEQVNRKIILISFLVNISLGISILSSMKKNKAKSRNHSASKKVRKELASKLATAFEEVVLAYGKTKKADKVIEKFAKQLAKKVTIPATDDSIAPFIKEEKTVITPVKEKPVKVVAAKKAKAPVKEVEAEAKIE</sequence>
<name>A0A1G7D4D1_9SPHI</name>
<dbReference type="EMBL" id="FMZH01000023">
    <property type="protein sequence ID" value="SDE46462.1"/>
    <property type="molecule type" value="Genomic_DNA"/>
</dbReference>
<dbReference type="AlphaFoldDB" id="A0A1G7D4D1"/>
<keyword evidence="3" id="KW-1185">Reference proteome</keyword>
<evidence type="ECO:0000256" key="1">
    <source>
        <dbReference type="SAM" id="Phobius"/>
    </source>
</evidence>
<reference evidence="3" key="1">
    <citation type="submission" date="2016-10" db="EMBL/GenBank/DDBJ databases">
        <authorList>
            <person name="Varghese N."/>
            <person name="Submissions S."/>
        </authorList>
    </citation>
    <scope>NUCLEOTIDE SEQUENCE [LARGE SCALE GENOMIC DNA]</scope>
    <source>
        <strain evidence="3">DSM 18609</strain>
    </source>
</reference>
<proteinExistence type="predicted"/>
<feature type="transmembrane region" description="Helical" evidence="1">
    <location>
        <begin position="12"/>
        <end position="31"/>
    </location>
</feature>
<protein>
    <submittedName>
        <fullName evidence="2">Intein N-terminal splicing region</fullName>
    </submittedName>
</protein>
<evidence type="ECO:0000313" key="3">
    <source>
        <dbReference type="Proteomes" id="UP000199455"/>
    </source>
</evidence>